<evidence type="ECO:0000256" key="6">
    <source>
        <dbReference type="ARBA" id="ARBA00023012"/>
    </source>
</evidence>
<dbReference type="PROSITE" id="PS50109">
    <property type="entry name" value="HIS_KIN"/>
    <property type="match status" value="1"/>
</dbReference>
<proteinExistence type="predicted"/>
<name>X0Z239_9ZZZZ</name>
<dbReference type="CDD" id="cd00130">
    <property type="entry name" value="PAS"/>
    <property type="match status" value="1"/>
</dbReference>
<keyword evidence="4" id="KW-0418">Kinase</keyword>
<feature type="domain" description="PAC" evidence="8">
    <location>
        <begin position="77"/>
        <end position="130"/>
    </location>
</feature>
<dbReference type="AlphaFoldDB" id="X0Z239"/>
<evidence type="ECO:0000256" key="2">
    <source>
        <dbReference type="ARBA" id="ARBA00022679"/>
    </source>
</evidence>
<dbReference type="InterPro" id="IPR036890">
    <property type="entry name" value="HATPase_C_sf"/>
</dbReference>
<evidence type="ECO:0000256" key="3">
    <source>
        <dbReference type="ARBA" id="ARBA00022741"/>
    </source>
</evidence>
<evidence type="ECO:0000313" key="9">
    <source>
        <dbReference type="EMBL" id="GAG63235.1"/>
    </source>
</evidence>
<dbReference type="Gene3D" id="3.30.565.10">
    <property type="entry name" value="Histidine kinase-like ATPase, C-terminal domain"/>
    <property type="match status" value="1"/>
</dbReference>
<evidence type="ECO:0000256" key="1">
    <source>
        <dbReference type="ARBA" id="ARBA00022553"/>
    </source>
</evidence>
<dbReference type="InterPro" id="IPR000700">
    <property type="entry name" value="PAS-assoc_C"/>
</dbReference>
<dbReference type="SMART" id="SM00387">
    <property type="entry name" value="HATPase_c"/>
    <property type="match status" value="1"/>
</dbReference>
<reference evidence="9" key="1">
    <citation type="journal article" date="2014" name="Front. Microbiol.">
        <title>High frequency of phylogenetically diverse reductive dehalogenase-homologous genes in deep subseafloor sedimentary metagenomes.</title>
        <authorList>
            <person name="Kawai M."/>
            <person name="Futagami T."/>
            <person name="Toyoda A."/>
            <person name="Takaki Y."/>
            <person name="Nishi S."/>
            <person name="Hori S."/>
            <person name="Arai W."/>
            <person name="Tsubouchi T."/>
            <person name="Morono Y."/>
            <person name="Uchiyama I."/>
            <person name="Ito T."/>
            <person name="Fujiyama A."/>
            <person name="Inagaki F."/>
            <person name="Takami H."/>
        </authorList>
    </citation>
    <scope>NUCLEOTIDE SEQUENCE</scope>
    <source>
        <strain evidence="9">Expedition CK06-06</strain>
    </source>
</reference>
<dbReference type="Gene3D" id="1.10.287.130">
    <property type="match status" value="1"/>
</dbReference>
<keyword evidence="3" id="KW-0547">Nucleotide-binding</keyword>
<dbReference type="EMBL" id="BART01006419">
    <property type="protein sequence ID" value="GAG63235.1"/>
    <property type="molecule type" value="Genomic_DNA"/>
</dbReference>
<sequence length="360" mass="40236">MENQILQSKLDWEDTFNTITDMITIHDKDFNIIRANKAAADTLGLPVLGSGKVKCHQFYHGQDNPPDNCLSCDCFETEAPVAFETYEPHLDKFLEIRAMPRFDHNMQVKGLIHVIRDITERKKVEEALQRAEQMKLVGEWAAGLAHEIKNPLAGIKVSVEVLLEDLNISPDDRSIVLRAVGEIKRIETLLKSLLNFAQPPKLQLTLIDMNALLDQTLDFSLKHPSLSSSSSIEIDVSKDFDKNIPLMQADLVQLQQVFLNLLFNAIEAMPDGGELNIKSDYDQNAGAIKIEISDTGKGIDQGIMDDIFKPFFTTKSKGSGLGLAITRRIIEEHGGVISVTSDPDKATVFEILLTIQKEKR</sequence>
<keyword evidence="6" id="KW-0902">Two-component regulatory system</keyword>
<dbReference type="PANTHER" id="PTHR43065">
    <property type="entry name" value="SENSOR HISTIDINE KINASE"/>
    <property type="match status" value="1"/>
</dbReference>
<dbReference type="Pfam" id="PF13426">
    <property type="entry name" value="PAS_9"/>
    <property type="match status" value="1"/>
</dbReference>
<dbReference type="PANTHER" id="PTHR43065:SF10">
    <property type="entry name" value="PEROXIDE STRESS-ACTIVATED HISTIDINE KINASE MAK3"/>
    <property type="match status" value="1"/>
</dbReference>
<dbReference type="SUPFAM" id="SSF55874">
    <property type="entry name" value="ATPase domain of HSP90 chaperone/DNA topoisomerase II/histidine kinase"/>
    <property type="match status" value="1"/>
</dbReference>
<evidence type="ECO:0008006" key="10">
    <source>
        <dbReference type="Google" id="ProtNLM"/>
    </source>
</evidence>
<keyword evidence="5" id="KW-0067">ATP-binding</keyword>
<dbReference type="NCBIfam" id="TIGR00229">
    <property type="entry name" value="sensory_box"/>
    <property type="match status" value="1"/>
</dbReference>
<protein>
    <recommendedName>
        <fullName evidence="10">Histidine kinase domain-containing protein</fullName>
    </recommendedName>
</protein>
<dbReference type="InterPro" id="IPR003594">
    <property type="entry name" value="HATPase_dom"/>
</dbReference>
<dbReference type="Gene3D" id="3.30.450.20">
    <property type="entry name" value="PAS domain"/>
    <property type="match status" value="1"/>
</dbReference>
<evidence type="ECO:0000259" key="7">
    <source>
        <dbReference type="PROSITE" id="PS50109"/>
    </source>
</evidence>
<dbReference type="InterPro" id="IPR000014">
    <property type="entry name" value="PAS"/>
</dbReference>
<dbReference type="SUPFAM" id="SSF55785">
    <property type="entry name" value="PYP-like sensor domain (PAS domain)"/>
    <property type="match status" value="1"/>
</dbReference>
<dbReference type="InterPro" id="IPR003661">
    <property type="entry name" value="HisK_dim/P_dom"/>
</dbReference>
<dbReference type="SMART" id="SM00388">
    <property type="entry name" value="HisKA"/>
    <property type="match status" value="1"/>
</dbReference>
<keyword evidence="1" id="KW-0597">Phosphoprotein</keyword>
<dbReference type="PRINTS" id="PR00344">
    <property type="entry name" value="BCTRLSENSOR"/>
</dbReference>
<feature type="domain" description="Histidine kinase" evidence="7">
    <location>
        <begin position="143"/>
        <end position="357"/>
    </location>
</feature>
<organism evidence="9">
    <name type="scientific">marine sediment metagenome</name>
    <dbReference type="NCBI Taxonomy" id="412755"/>
    <lineage>
        <taxon>unclassified sequences</taxon>
        <taxon>metagenomes</taxon>
        <taxon>ecological metagenomes</taxon>
    </lineage>
</organism>
<dbReference type="SUPFAM" id="SSF47384">
    <property type="entry name" value="Homodimeric domain of signal transducing histidine kinase"/>
    <property type="match status" value="1"/>
</dbReference>
<evidence type="ECO:0000259" key="8">
    <source>
        <dbReference type="PROSITE" id="PS50113"/>
    </source>
</evidence>
<dbReference type="InterPro" id="IPR036097">
    <property type="entry name" value="HisK_dim/P_sf"/>
</dbReference>
<dbReference type="InterPro" id="IPR004358">
    <property type="entry name" value="Sig_transdc_His_kin-like_C"/>
</dbReference>
<dbReference type="Pfam" id="PF02518">
    <property type="entry name" value="HATPase_c"/>
    <property type="match status" value="1"/>
</dbReference>
<dbReference type="CDD" id="cd00082">
    <property type="entry name" value="HisKA"/>
    <property type="match status" value="1"/>
</dbReference>
<dbReference type="GO" id="GO:0000155">
    <property type="term" value="F:phosphorelay sensor kinase activity"/>
    <property type="evidence" value="ECO:0007669"/>
    <property type="project" value="InterPro"/>
</dbReference>
<dbReference type="Pfam" id="PF00512">
    <property type="entry name" value="HisKA"/>
    <property type="match status" value="1"/>
</dbReference>
<comment type="caution">
    <text evidence="9">The sequence shown here is derived from an EMBL/GenBank/DDBJ whole genome shotgun (WGS) entry which is preliminary data.</text>
</comment>
<dbReference type="PROSITE" id="PS50113">
    <property type="entry name" value="PAC"/>
    <property type="match status" value="1"/>
</dbReference>
<dbReference type="InterPro" id="IPR035965">
    <property type="entry name" value="PAS-like_dom_sf"/>
</dbReference>
<dbReference type="GO" id="GO:0005524">
    <property type="term" value="F:ATP binding"/>
    <property type="evidence" value="ECO:0007669"/>
    <property type="project" value="UniProtKB-KW"/>
</dbReference>
<dbReference type="InterPro" id="IPR005467">
    <property type="entry name" value="His_kinase_dom"/>
</dbReference>
<accession>X0Z239</accession>
<gene>
    <name evidence="9" type="ORF">S01H4_14647</name>
</gene>
<evidence type="ECO:0000256" key="4">
    <source>
        <dbReference type="ARBA" id="ARBA00022777"/>
    </source>
</evidence>
<keyword evidence="2" id="KW-0808">Transferase</keyword>
<evidence type="ECO:0000256" key="5">
    <source>
        <dbReference type="ARBA" id="ARBA00022840"/>
    </source>
</evidence>